<dbReference type="RefSeq" id="WP_220045819.1">
    <property type="nucleotide sequence ID" value="NZ_BAAAVX010000087.1"/>
</dbReference>
<evidence type="ECO:0000313" key="3">
    <source>
        <dbReference type="EMBL" id="QYL16110.1"/>
    </source>
</evidence>
<reference evidence="3 4" key="1">
    <citation type="submission" date="2021-07" db="EMBL/GenBank/DDBJ databases">
        <title>Whole genome sequencing of non-tuberculosis mycobacteria type-strains.</title>
        <authorList>
            <person name="Igarashi Y."/>
            <person name="Osugi A."/>
            <person name="Mitarai S."/>
        </authorList>
    </citation>
    <scope>NUCLEOTIDE SEQUENCE [LARGE SCALE GENOMIC DNA]</scope>
    <source>
        <strain evidence="3 4">JCM 16370</strain>
    </source>
</reference>
<sequence>MSAPVALVTGAGGGIGRAIVAALAEAGWTVTATDLPGVGEIPGAAQILAADLRGRAACRSVVDAVVGHFGRLDLLVNNAATMTVVEPTQATMSLWWRDIDVNLTAPLWLTQAAAPALRAAGGQVVNICSISGLRGEPGFSAYAASKAGLLGMTRSLARELAPDVRVNAIAPGPTETEQLNRDAEFRGVSLEQLHLEYTADMPIGRLVQPADVADVVRFLAGASAFTGECVQINGGMLMS</sequence>
<name>A0ABX8VEA0_9MYCO</name>
<accession>A0ABX8VEA0</accession>
<dbReference type="Gene3D" id="3.40.50.720">
    <property type="entry name" value="NAD(P)-binding Rossmann-like Domain"/>
    <property type="match status" value="1"/>
</dbReference>
<evidence type="ECO:0000256" key="1">
    <source>
        <dbReference type="ARBA" id="ARBA00006484"/>
    </source>
</evidence>
<evidence type="ECO:0000256" key="2">
    <source>
        <dbReference type="ARBA" id="ARBA00023002"/>
    </source>
</evidence>
<keyword evidence="2" id="KW-0560">Oxidoreductase</keyword>
<protein>
    <submittedName>
        <fullName evidence="3">SDR family oxidoreductase</fullName>
    </submittedName>
</protein>
<keyword evidence="4" id="KW-1185">Reference proteome</keyword>
<dbReference type="EMBL" id="CP080333">
    <property type="protein sequence ID" value="QYL16110.1"/>
    <property type="molecule type" value="Genomic_DNA"/>
</dbReference>
<dbReference type="CDD" id="cd05233">
    <property type="entry name" value="SDR_c"/>
    <property type="match status" value="1"/>
</dbReference>
<dbReference type="Pfam" id="PF13561">
    <property type="entry name" value="adh_short_C2"/>
    <property type="match status" value="1"/>
</dbReference>
<dbReference type="InterPro" id="IPR036291">
    <property type="entry name" value="NAD(P)-bd_dom_sf"/>
</dbReference>
<dbReference type="PRINTS" id="PR00080">
    <property type="entry name" value="SDRFAMILY"/>
</dbReference>
<dbReference type="Proteomes" id="UP000825367">
    <property type="component" value="Chromosome"/>
</dbReference>
<dbReference type="PANTHER" id="PTHR43639:SF1">
    <property type="entry name" value="SHORT-CHAIN DEHYDROGENASE_REDUCTASE FAMILY PROTEIN"/>
    <property type="match status" value="1"/>
</dbReference>
<organism evidence="3 4">
    <name type="scientific">Mycolicibacterium pallens</name>
    <dbReference type="NCBI Taxonomy" id="370524"/>
    <lineage>
        <taxon>Bacteria</taxon>
        <taxon>Bacillati</taxon>
        <taxon>Actinomycetota</taxon>
        <taxon>Actinomycetes</taxon>
        <taxon>Mycobacteriales</taxon>
        <taxon>Mycobacteriaceae</taxon>
        <taxon>Mycolicibacterium</taxon>
    </lineage>
</organism>
<dbReference type="InterPro" id="IPR002347">
    <property type="entry name" value="SDR_fam"/>
</dbReference>
<dbReference type="SUPFAM" id="SSF51735">
    <property type="entry name" value="NAD(P)-binding Rossmann-fold domains"/>
    <property type="match status" value="1"/>
</dbReference>
<dbReference type="PROSITE" id="PS00061">
    <property type="entry name" value="ADH_SHORT"/>
    <property type="match status" value="1"/>
</dbReference>
<dbReference type="PRINTS" id="PR00081">
    <property type="entry name" value="GDHRDH"/>
</dbReference>
<comment type="similarity">
    <text evidence="1">Belongs to the short-chain dehydrogenases/reductases (SDR) family.</text>
</comment>
<dbReference type="PANTHER" id="PTHR43639">
    <property type="entry name" value="OXIDOREDUCTASE, SHORT-CHAIN DEHYDROGENASE/REDUCTASE FAMILY (AFU_ORTHOLOGUE AFUA_5G02870)"/>
    <property type="match status" value="1"/>
</dbReference>
<dbReference type="InterPro" id="IPR020904">
    <property type="entry name" value="Sc_DH/Rdtase_CS"/>
</dbReference>
<proteinExistence type="inferred from homology"/>
<gene>
    <name evidence="3" type="ORF">K0O64_24215</name>
</gene>
<evidence type="ECO:0000313" key="4">
    <source>
        <dbReference type="Proteomes" id="UP000825367"/>
    </source>
</evidence>